<evidence type="ECO:0000313" key="3">
    <source>
        <dbReference type="Proteomes" id="UP001470230"/>
    </source>
</evidence>
<comment type="caution">
    <text evidence="2">The sequence shown here is derived from an EMBL/GenBank/DDBJ whole genome shotgun (WGS) entry which is preliminary data.</text>
</comment>
<organism evidence="2 3">
    <name type="scientific">Tritrichomonas musculus</name>
    <dbReference type="NCBI Taxonomy" id="1915356"/>
    <lineage>
        <taxon>Eukaryota</taxon>
        <taxon>Metamonada</taxon>
        <taxon>Parabasalia</taxon>
        <taxon>Tritrichomonadida</taxon>
        <taxon>Tritrichomonadidae</taxon>
        <taxon>Tritrichomonas</taxon>
    </lineage>
</organism>
<dbReference type="Proteomes" id="UP001470230">
    <property type="component" value="Unassembled WGS sequence"/>
</dbReference>
<accession>A0ABR2JQC2</accession>
<sequence>MNEEPNQAKETFNLLEVNECDDNENIDFPISSDNNIKIPFLQLLKYSRIVQQEYPKNEIIDRLSSQLQHFQRTCNIKSENISTFFKLLKDEQIEVSSDQFCDLCTLSEIFKVDSLQKLLDRYLEKHSQNIDLIIHLLIDQISSENSELFIQNRFSANMEKYLNDNVDKCIEDENFGKLPASVINRIFEKSDIQKISSDMLYDFIVKCINERFVLFKFLDIRKLSDQNFNDMYLNYSKLNESNLIKYYDYLRIDLKYIKLLKDDVHKSKNQIEMLNEKNTQYQKEQYQFKDQINQMQNHINELEMLKSQLQMQINKLTNENEKYKNINQQIKEEKKQLESQISKLENENNEIKTQKDQFEIQANKLMKENNELKAQKQKIEQEKNQVEIQTNETKKECDEKIKKNQSQYMEQINELTSKNEQLAEKLEEFKKMNNENNENKMKKYFDIIKELISHVSDIGKISISGIYLMFKEQSYIMHVK</sequence>
<feature type="coiled-coil region" evidence="1">
    <location>
        <begin position="257"/>
        <end position="442"/>
    </location>
</feature>
<evidence type="ECO:0000256" key="1">
    <source>
        <dbReference type="SAM" id="Coils"/>
    </source>
</evidence>
<proteinExistence type="predicted"/>
<reference evidence="2 3" key="1">
    <citation type="submission" date="2024-04" db="EMBL/GenBank/DDBJ databases">
        <title>Tritrichomonas musculus Genome.</title>
        <authorList>
            <person name="Alves-Ferreira E."/>
            <person name="Grigg M."/>
            <person name="Lorenzi H."/>
            <person name="Galac M."/>
        </authorList>
    </citation>
    <scope>NUCLEOTIDE SEQUENCE [LARGE SCALE GENOMIC DNA]</scope>
    <source>
        <strain evidence="2 3">EAF2021</strain>
    </source>
</reference>
<dbReference type="EMBL" id="JAPFFF010000010">
    <property type="protein sequence ID" value="KAK8880828.1"/>
    <property type="molecule type" value="Genomic_DNA"/>
</dbReference>
<name>A0ABR2JQC2_9EUKA</name>
<evidence type="ECO:0000313" key="2">
    <source>
        <dbReference type="EMBL" id="KAK8880828.1"/>
    </source>
</evidence>
<protein>
    <submittedName>
        <fullName evidence="2">Uncharacterized protein</fullName>
    </submittedName>
</protein>
<gene>
    <name evidence="2" type="ORF">M9Y10_003522</name>
</gene>
<keyword evidence="1" id="KW-0175">Coiled coil</keyword>
<keyword evidence="3" id="KW-1185">Reference proteome</keyword>
<dbReference type="Gene3D" id="1.20.5.1000">
    <property type="entry name" value="arf6 gtpase in complex with a specific effector, jip4"/>
    <property type="match status" value="1"/>
</dbReference>